<dbReference type="AlphaFoldDB" id="A0A139BS06"/>
<proteinExistence type="inferred from homology"/>
<dbReference type="PATRIC" id="fig|1796491.3.peg.2322"/>
<dbReference type="InterPro" id="IPR007454">
    <property type="entry name" value="UPF0250_YbeD-like"/>
</dbReference>
<organism evidence="3 4">
    <name type="scientific">Candidatus Gallionella acididurans</name>
    <dbReference type="NCBI Taxonomy" id="1796491"/>
    <lineage>
        <taxon>Bacteria</taxon>
        <taxon>Pseudomonadati</taxon>
        <taxon>Pseudomonadota</taxon>
        <taxon>Betaproteobacteria</taxon>
        <taxon>Nitrosomonadales</taxon>
        <taxon>Gallionellaceae</taxon>
        <taxon>Gallionella</taxon>
    </lineage>
</organism>
<dbReference type="HAMAP" id="MF_00659">
    <property type="entry name" value="UPF0250"/>
    <property type="match status" value="1"/>
</dbReference>
<reference evidence="3 4" key="2">
    <citation type="submission" date="2016-03" db="EMBL/GenBank/DDBJ databases">
        <title>New uncultured bacterium of the family Gallionellaceae from acid mine drainage: description and reconstruction of genome based on metagenomic analysis of microbial community.</title>
        <authorList>
            <person name="Kadnikov V."/>
            <person name="Ivasenko D."/>
            <person name="Beletsky A."/>
            <person name="Mardanov A."/>
            <person name="Danilova E."/>
            <person name="Pimenov N."/>
            <person name="Karnachuk O."/>
            <person name="Ravin N."/>
        </authorList>
    </citation>
    <scope>NUCLEOTIDE SEQUENCE [LARGE SCALE GENOMIC DNA]</scope>
    <source>
        <strain evidence="3">ShG14-8</strain>
    </source>
</reference>
<dbReference type="Pfam" id="PF04359">
    <property type="entry name" value="DUF493"/>
    <property type="match status" value="1"/>
</dbReference>
<gene>
    <name evidence="3" type="ORF">AWT59_2127</name>
</gene>
<evidence type="ECO:0000256" key="2">
    <source>
        <dbReference type="HAMAP-Rule" id="MF_00659"/>
    </source>
</evidence>
<evidence type="ECO:0000313" key="3">
    <source>
        <dbReference type="EMBL" id="KXS31751.1"/>
    </source>
</evidence>
<dbReference type="PANTHER" id="PTHR38036:SF1">
    <property type="entry name" value="UPF0250 PROTEIN YBED"/>
    <property type="match status" value="1"/>
</dbReference>
<dbReference type="GO" id="GO:0005829">
    <property type="term" value="C:cytosol"/>
    <property type="evidence" value="ECO:0007669"/>
    <property type="project" value="TreeGrafter"/>
</dbReference>
<dbReference type="Proteomes" id="UP000070578">
    <property type="component" value="Unassembled WGS sequence"/>
</dbReference>
<comment type="caution">
    <text evidence="3">The sequence shown here is derived from an EMBL/GenBank/DDBJ whole genome shotgun (WGS) entry which is preliminary data.</text>
</comment>
<dbReference type="SUPFAM" id="SSF117991">
    <property type="entry name" value="YbeD/HP0495-like"/>
    <property type="match status" value="1"/>
</dbReference>
<name>A0A139BS06_9PROT</name>
<comment type="similarity">
    <text evidence="1 2">Belongs to the UPF0250 family.</text>
</comment>
<dbReference type="PANTHER" id="PTHR38036">
    <property type="entry name" value="UPF0250 PROTEIN YBED"/>
    <property type="match status" value="1"/>
</dbReference>
<sequence>MNDKPEDEFPVHKLPEHELQTSLIEYPCDFPIKIFGLQQAGFAQAVLEVVTKHDPGFAAASMEMRASKTARYLSLTCTVKATSREQLDALYQDLCDHPSIVMVL</sequence>
<evidence type="ECO:0000313" key="4">
    <source>
        <dbReference type="Proteomes" id="UP000070578"/>
    </source>
</evidence>
<evidence type="ECO:0000256" key="1">
    <source>
        <dbReference type="ARBA" id="ARBA00008460"/>
    </source>
</evidence>
<dbReference type="InterPro" id="IPR027471">
    <property type="entry name" value="YbeD-like_sf"/>
</dbReference>
<dbReference type="EMBL" id="LSLI01000058">
    <property type="protein sequence ID" value="KXS31751.1"/>
    <property type="molecule type" value="Genomic_DNA"/>
</dbReference>
<protein>
    <recommendedName>
        <fullName evidence="2">UPF0250 protein AWT59_2127</fullName>
    </recommendedName>
</protein>
<accession>A0A139BS06</accession>
<dbReference type="Gene3D" id="3.30.70.260">
    <property type="match status" value="1"/>
</dbReference>
<reference evidence="3 4" key="1">
    <citation type="submission" date="2016-02" db="EMBL/GenBank/DDBJ databases">
        <authorList>
            <person name="Wen L."/>
            <person name="He K."/>
            <person name="Yang H."/>
        </authorList>
    </citation>
    <scope>NUCLEOTIDE SEQUENCE [LARGE SCALE GENOMIC DNA]</scope>
    <source>
        <strain evidence="3">ShG14-8</strain>
    </source>
</reference>